<feature type="region of interest" description="Disordered" evidence="2">
    <location>
        <begin position="628"/>
        <end position="649"/>
    </location>
</feature>
<dbReference type="InterPro" id="IPR032710">
    <property type="entry name" value="NTF2-like_dom_sf"/>
</dbReference>
<name>A0A6A6U0L6_9PEZI</name>
<feature type="compositionally biased region" description="Gly residues" evidence="2">
    <location>
        <begin position="628"/>
        <end position="637"/>
    </location>
</feature>
<dbReference type="SUPFAM" id="SSF51905">
    <property type="entry name" value="FAD/NAD(P)-binding domain"/>
    <property type="match status" value="1"/>
</dbReference>
<dbReference type="GO" id="GO:0004497">
    <property type="term" value="F:monooxygenase activity"/>
    <property type="evidence" value="ECO:0007669"/>
    <property type="project" value="TreeGrafter"/>
</dbReference>
<dbReference type="SUPFAM" id="SSF54427">
    <property type="entry name" value="NTF2-like"/>
    <property type="match status" value="1"/>
</dbReference>
<organism evidence="3 4">
    <name type="scientific">Microthyrium microscopicum</name>
    <dbReference type="NCBI Taxonomy" id="703497"/>
    <lineage>
        <taxon>Eukaryota</taxon>
        <taxon>Fungi</taxon>
        <taxon>Dikarya</taxon>
        <taxon>Ascomycota</taxon>
        <taxon>Pezizomycotina</taxon>
        <taxon>Dothideomycetes</taxon>
        <taxon>Dothideomycetes incertae sedis</taxon>
        <taxon>Microthyriales</taxon>
        <taxon>Microthyriaceae</taxon>
        <taxon>Microthyrium</taxon>
    </lineage>
</organism>
<keyword evidence="1" id="KW-0560">Oxidoreductase</keyword>
<dbReference type="PANTHER" id="PTHR43539:SF24">
    <property type="entry name" value="FAD_NAD(P)-BINDING DOMAIN-CONTAINING PROTEIN-RELATED"/>
    <property type="match status" value="1"/>
</dbReference>
<dbReference type="AlphaFoldDB" id="A0A6A6U0L6"/>
<protein>
    <submittedName>
        <fullName evidence="3">FAD/NAD(P)-binding domain-containing protein</fullName>
    </submittedName>
</protein>
<reference evidence="3" key="1">
    <citation type="journal article" date="2020" name="Stud. Mycol.">
        <title>101 Dothideomycetes genomes: a test case for predicting lifestyles and emergence of pathogens.</title>
        <authorList>
            <person name="Haridas S."/>
            <person name="Albert R."/>
            <person name="Binder M."/>
            <person name="Bloem J."/>
            <person name="Labutti K."/>
            <person name="Salamov A."/>
            <person name="Andreopoulos B."/>
            <person name="Baker S."/>
            <person name="Barry K."/>
            <person name="Bills G."/>
            <person name="Bluhm B."/>
            <person name="Cannon C."/>
            <person name="Castanera R."/>
            <person name="Culley D."/>
            <person name="Daum C."/>
            <person name="Ezra D."/>
            <person name="Gonzalez J."/>
            <person name="Henrissat B."/>
            <person name="Kuo A."/>
            <person name="Liang C."/>
            <person name="Lipzen A."/>
            <person name="Lutzoni F."/>
            <person name="Magnuson J."/>
            <person name="Mondo S."/>
            <person name="Nolan M."/>
            <person name="Ohm R."/>
            <person name="Pangilinan J."/>
            <person name="Park H.-J."/>
            <person name="Ramirez L."/>
            <person name="Alfaro M."/>
            <person name="Sun H."/>
            <person name="Tritt A."/>
            <person name="Yoshinaga Y."/>
            <person name="Zwiers L.-H."/>
            <person name="Turgeon B."/>
            <person name="Goodwin S."/>
            <person name="Spatafora J."/>
            <person name="Crous P."/>
            <person name="Grigoriev I."/>
        </authorList>
    </citation>
    <scope>NUCLEOTIDE SEQUENCE</scope>
    <source>
        <strain evidence="3">CBS 115976</strain>
    </source>
</reference>
<feature type="compositionally biased region" description="Low complexity" evidence="2">
    <location>
        <begin position="638"/>
        <end position="649"/>
    </location>
</feature>
<dbReference type="OrthoDB" id="74360at2759"/>
<dbReference type="EMBL" id="MU004240">
    <property type="protein sequence ID" value="KAF2665642.1"/>
    <property type="molecule type" value="Genomic_DNA"/>
</dbReference>
<evidence type="ECO:0000313" key="3">
    <source>
        <dbReference type="EMBL" id="KAF2665642.1"/>
    </source>
</evidence>
<dbReference type="SUPFAM" id="SSF51735">
    <property type="entry name" value="NAD(P)-binding Rossmann-fold domains"/>
    <property type="match status" value="1"/>
</dbReference>
<dbReference type="Gene3D" id="3.50.50.60">
    <property type="entry name" value="FAD/NAD(P)-binding domain"/>
    <property type="match status" value="1"/>
</dbReference>
<dbReference type="InterPro" id="IPR036291">
    <property type="entry name" value="NAD(P)-bd_dom_sf"/>
</dbReference>
<accession>A0A6A6U0L6</accession>
<dbReference type="InterPro" id="IPR036188">
    <property type="entry name" value="FAD/NAD-bd_sf"/>
</dbReference>
<keyword evidence="4" id="KW-1185">Reference proteome</keyword>
<dbReference type="Proteomes" id="UP000799302">
    <property type="component" value="Unassembled WGS sequence"/>
</dbReference>
<dbReference type="InterPro" id="IPR050982">
    <property type="entry name" value="Auxin_biosynth/cation_transpt"/>
</dbReference>
<proteinExistence type="predicted"/>
<evidence type="ECO:0000256" key="1">
    <source>
        <dbReference type="ARBA" id="ARBA00023002"/>
    </source>
</evidence>
<evidence type="ECO:0000256" key="2">
    <source>
        <dbReference type="SAM" id="MobiDB-lite"/>
    </source>
</evidence>
<sequence>MAATQTQFSNPHSVPLPVFGKLQPSSPQHVASEWLSKFESVVTNGDASRLGDVFHEDCWWRDLLSMSWDYHTLQGLSKVKTFAQTRMSSAGFKNFKLREQGAFTPAQAKVTDTLSWVESIFSFETSIGRGQGVLRLTPDADGAWKAYIVYTSLQELKSHEWATGANRPHGGKNTLEGGIIKGNWVERKQRQKEFLDNEPTCLIIGAGQAGLMIAARLQALGVSCLLVDRNQRIGDNWRLRYRTLVTHDPVYTCHMPYMPFPSTWPFFTAKDKLADWFESYAELMDLNVWMNTNLESATWSEDISSWTATVKRGEESTRTFHPKHVIFATGHSGEPKIPSFPGQSDFKGTIYHGSQHQDASTTGDATGKRVIVVGTGNSGHDIAQNYCENGARVTMLQRRTTHVVKADTGLLMMTEALYGENSPPTEDADLYAQSFPVPVNFALMRATIKAIAEAEKENLQGLQKAGFKLNDGVDGSGLFSLYYTRGGGYYIDVGCSQLIIDGKIKIEQSPNGIKGFDQDGLILADGRRLEADIVVLATGYDNMRTSLRKALGDEIADKCKDVWDLDDEGEMNAMWRPSGHRGLWYMGGNLSLCRQYSKFLALQIKAIEVGLSKGDAVNSNGVNSNGANGNGVNGGNGHAANASAPLPLL</sequence>
<dbReference type="Pfam" id="PF13738">
    <property type="entry name" value="Pyr_redox_3"/>
    <property type="match status" value="1"/>
</dbReference>
<gene>
    <name evidence="3" type="ORF">BT63DRAFT_405682</name>
</gene>
<dbReference type="GO" id="GO:0050660">
    <property type="term" value="F:flavin adenine dinucleotide binding"/>
    <property type="evidence" value="ECO:0007669"/>
    <property type="project" value="TreeGrafter"/>
</dbReference>
<evidence type="ECO:0000313" key="4">
    <source>
        <dbReference type="Proteomes" id="UP000799302"/>
    </source>
</evidence>
<dbReference type="PANTHER" id="PTHR43539">
    <property type="entry name" value="FLAVIN-BINDING MONOOXYGENASE-LIKE PROTEIN (AFU_ORTHOLOGUE AFUA_4G09220)"/>
    <property type="match status" value="1"/>
</dbReference>
<dbReference type="PRINTS" id="PR00411">
    <property type="entry name" value="PNDRDTASEI"/>
</dbReference>